<organism evidence="2 3">
    <name type="scientific">Frieseomelitta varia</name>
    <dbReference type="NCBI Taxonomy" id="561572"/>
    <lineage>
        <taxon>Eukaryota</taxon>
        <taxon>Metazoa</taxon>
        <taxon>Ecdysozoa</taxon>
        <taxon>Arthropoda</taxon>
        <taxon>Hexapoda</taxon>
        <taxon>Insecta</taxon>
        <taxon>Pterygota</taxon>
        <taxon>Neoptera</taxon>
        <taxon>Endopterygota</taxon>
        <taxon>Hymenoptera</taxon>
        <taxon>Apocrita</taxon>
        <taxon>Aculeata</taxon>
        <taxon>Apoidea</taxon>
        <taxon>Anthophila</taxon>
        <taxon>Apidae</taxon>
        <taxon>Frieseomelitta</taxon>
    </lineage>
</organism>
<name>A0A833VSX5_9HYME</name>
<protein>
    <submittedName>
        <fullName evidence="2">Uncharacterized protein</fullName>
    </submittedName>
</protein>
<dbReference type="Pfam" id="PF00459">
    <property type="entry name" value="Inositol_P"/>
    <property type="match status" value="1"/>
</dbReference>
<dbReference type="InterPro" id="IPR000760">
    <property type="entry name" value="Inositol_monophosphatase-like"/>
</dbReference>
<sequence>MRPERSVRSVVLWKASESVTMSSELDIRSYFECAKGLTLKAGEIFKCGFEGDKIVETKDYDWDLVTEYDKKIEAVLIEGLREKFPDHE</sequence>
<dbReference type="SUPFAM" id="SSF56655">
    <property type="entry name" value="Carbohydrate phosphatase"/>
    <property type="match status" value="1"/>
</dbReference>
<gene>
    <name evidence="2" type="ORF">E2986_12307</name>
</gene>
<evidence type="ECO:0000313" key="3">
    <source>
        <dbReference type="Proteomes" id="UP000655588"/>
    </source>
</evidence>
<keyword evidence="3" id="KW-1185">Reference proteome</keyword>
<dbReference type="EMBL" id="WNWW01000489">
    <property type="protein sequence ID" value="KAF3424165.1"/>
    <property type="molecule type" value="Genomic_DNA"/>
</dbReference>
<dbReference type="Gene3D" id="3.30.540.10">
    <property type="entry name" value="Fructose-1,6-Bisphosphatase, subunit A, domain 1"/>
    <property type="match status" value="1"/>
</dbReference>
<accession>A0A833VSX5</accession>
<comment type="similarity">
    <text evidence="1">Belongs to the inositol monophosphatase superfamily.</text>
</comment>
<evidence type="ECO:0000256" key="1">
    <source>
        <dbReference type="ARBA" id="ARBA00009759"/>
    </source>
</evidence>
<comment type="caution">
    <text evidence="2">The sequence shown here is derived from an EMBL/GenBank/DDBJ whole genome shotgun (WGS) entry which is preliminary data.</text>
</comment>
<reference evidence="2" key="1">
    <citation type="submission" date="2019-11" db="EMBL/GenBank/DDBJ databases">
        <title>The nuclear and mitochondrial genomes of Frieseomelitta varia - a highly eusocial stingless bee (Meliponini) with a permanently sterile worker caste.</title>
        <authorList>
            <person name="Freitas F.C.P."/>
            <person name="Lourenco A.P."/>
            <person name="Nunes F.M.F."/>
            <person name="Paschoal A.R."/>
            <person name="Abreu F.C.P."/>
            <person name="Barbin F.O."/>
            <person name="Bataglia L."/>
            <person name="Cardoso-Junior C.A.M."/>
            <person name="Cervoni M.S."/>
            <person name="Silva S.R."/>
            <person name="Dalarmi F."/>
            <person name="Del Lama M.A."/>
            <person name="Depintor T.S."/>
            <person name="Ferreira K.M."/>
            <person name="Goria P.S."/>
            <person name="Jaskot M.C."/>
            <person name="Lago D.C."/>
            <person name="Luna-Lucena D."/>
            <person name="Moda L.M."/>
            <person name="Nascimento L."/>
            <person name="Pedrino M."/>
            <person name="Rabico F.O."/>
            <person name="Sanches F.C."/>
            <person name="Santos D.E."/>
            <person name="Santos C.G."/>
            <person name="Vieira J."/>
            <person name="Lopes T.F."/>
            <person name="Barchuk A.R."/>
            <person name="Hartfelder K."/>
            <person name="Simoes Z.L.P."/>
            <person name="Bitondi M.M.G."/>
            <person name="Pinheiro D.G."/>
        </authorList>
    </citation>
    <scope>NUCLEOTIDE SEQUENCE</scope>
    <source>
        <strain evidence="2">USP_RPSP 00005682</strain>
        <tissue evidence="2">Whole individual</tissue>
    </source>
</reference>
<evidence type="ECO:0000313" key="2">
    <source>
        <dbReference type="EMBL" id="KAF3424165.1"/>
    </source>
</evidence>
<dbReference type="AlphaFoldDB" id="A0A833VSX5"/>
<dbReference type="Proteomes" id="UP000655588">
    <property type="component" value="Unassembled WGS sequence"/>
</dbReference>
<proteinExistence type="inferred from homology"/>